<feature type="transmembrane region" description="Helical" evidence="9">
    <location>
        <begin position="28"/>
        <end position="54"/>
    </location>
</feature>
<dbReference type="NCBIfam" id="TIGR02140">
    <property type="entry name" value="permease_CysW"/>
    <property type="match status" value="1"/>
</dbReference>
<dbReference type="RefSeq" id="WP_135347180.1">
    <property type="nucleotide sequence ID" value="NZ_SRJD01000002.1"/>
</dbReference>
<evidence type="ECO:0000256" key="1">
    <source>
        <dbReference type="ARBA" id="ARBA00004141"/>
    </source>
</evidence>
<dbReference type="AlphaFoldDB" id="A0A4Z0GSW8"/>
<evidence type="ECO:0000256" key="8">
    <source>
        <dbReference type="ARBA" id="ARBA00025323"/>
    </source>
</evidence>
<dbReference type="PANTHER" id="PTHR30406:SF1">
    <property type="entry name" value="SULFATE TRANSPORT SYSTEM PERMEASE PROTEIN CYSW"/>
    <property type="match status" value="1"/>
</dbReference>
<dbReference type="Proteomes" id="UP000298347">
    <property type="component" value="Unassembled WGS sequence"/>
</dbReference>
<feature type="transmembrane region" description="Helical" evidence="9">
    <location>
        <begin position="113"/>
        <end position="137"/>
    </location>
</feature>
<feature type="transmembrane region" description="Helical" evidence="9">
    <location>
        <begin position="215"/>
        <end position="240"/>
    </location>
</feature>
<comment type="subcellular location">
    <subcellularLocation>
        <location evidence="1">Membrane</location>
        <topology evidence="1">Multi-pass membrane protein</topology>
    </subcellularLocation>
</comment>
<evidence type="ECO:0000313" key="11">
    <source>
        <dbReference type="EMBL" id="TGA99784.1"/>
    </source>
</evidence>
<sequence>MAELSLSRESGGFVQARRHTGNTLTEPVWVQTLLTLIVITFISLFLILPLIFIFTEAFQSGISAYFASISSPEALSSIYLTLTVLVIVVPINTAFGVLLAWTMTKYRFKGKSLIVTLADLPFSISPVIGGLIFVLLFGDHSILGRWLLSQNIQLVFNTTGIVIATLFVTYPFVARELIPLMENQGSLEEEASLILGAGTLRTFFKITLPNIKWGLLYGVILCSARSIGDFGAVSVISGHIVGQTNTMPLQVEAFYDGYQMTAAFALSSLMSVVAIVSLILKSYFDWKNTRPA</sequence>
<dbReference type="PROSITE" id="PS50928">
    <property type="entry name" value="ABC_TM1"/>
    <property type="match status" value="1"/>
</dbReference>
<dbReference type="CDD" id="cd06261">
    <property type="entry name" value="TM_PBP2"/>
    <property type="match status" value="1"/>
</dbReference>
<organism evidence="11 12">
    <name type="scientific">Sporolactobacillus shoreae</name>
    <dbReference type="NCBI Taxonomy" id="1465501"/>
    <lineage>
        <taxon>Bacteria</taxon>
        <taxon>Bacillati</taxon>
        <taxon>Bacillota</taxon>
        <taxon>Bacilli</taxon>
        <taxon>Bacillales</taxon>
        <taxon>Sporolactobacillaceae</taxon>
        <taxon>Sporolactobacillus</taxon>
    </lineage>
</organism>
<dbReference type="InterPro" id="IPR035906">
    <property type="entry name" value="MetI-like_sf"/>
</dbReference>
<dbReference type="SUPFAM" id="SSF161098">
    <property type="entry name" value="MetI-like"/>
    <property type="match status" value="1"/>
</dbReference>
<evidence type="ECO:0000256" key="2">
    <source>
        <dbReference type="ARBA" id="ARBA00011779"/>
    </source>
</evidence>
<evidence type="ECO:0000256" key="9">
    <source>
        <dbReference type="SAM" id="Phobius"/>
    </source>
</evidence>
<feature type="transmembrane region" description="Helical" evidence="9">
    <location>
        <begin position="74"/>
        <end position="101"/>
    </location>
</feature>
<keyword evidence="6" id="KW-0764">Sulfate transport</keyword>
<dbReference type="NCBIfam" id="TIGR00969">
    <property type="entry name" value="3a0106s02"/>
    <property type="match status" value="1"/>
</dbReference>
<reference evidence="11 12" key="1">
    <citation type="journal article" date="2015" name="Int. J. Syst. Evol. Microbiol.">
        <title>Sporolactobacillus shoreae sp. nov. and Sporolactobacillus spathodeae sp. nov., two spore-forming lactic acid bacteria isolated from tree barks in Thailand.</title>
        <authorList>
            <person name="Thamacharoensuk T."/>
            <person name="Kitahara M."/>
            <person name="Ohkuma M."/>
            <person name="Thongchul N."/>
            <person name="Tanasupawat S."/>
        </authorList>
    </citation>
    <scope>NUCLEOTIDE SEQUENCE [LARGE SCALE GENOMIC DNA]</scope>
    <source>
        <strain evidence="11 12">BK92</strain>
    </source>
</reference>
<evidence type="ECO:0000259" key="10">
    <source>
        <dbReference type="PROSITE" id="PS50928"/>
    </source>
</evidence>
<name>A0A4Z0GSW8_9BACL</name>
<feature type="domain" description="ABC transmembrane type-1" evidence="10">
    <location>
        <begin position="78"/>
        <end position="281"/>
    </location>
</feature>
<evidence type="ECO:0000256" key="3">
    <source>
        <dbReference type="ARBA" id="ARBA00022448"/>
    </source>
</evidence>
<dbReference type="GO" id="GO:0015419">
    <property type="term" value="F:ABC-type sulfate transporter activity"/>
    <property type="evidence" value="ECO:0007669"/>
    <property type="project" value="InterPro"/>
</dbReference>
<feature type="transmembrane region" description="Helical" evidence="9">
    <location>
        <begin position="260"/>
        <end position="280"/>
    </location>
</feature>
<accession>A0A4Z0GSW8</accession>
<dbReference type="Gene3D" id="1.10.3720.10">
    <property type="entry name" value="MetI-like"/>
    <property type="match status" value="1"/>
</dbReference>
<comment type="function">
    <text evidence="8">Part of the ABC transporter complex CysAWTP (TC 3.A.1.6.1) involved in sulfate/thiosulfate import. Probably responsible for the translocation of the substrate across the membrane.</text>
</comment>
<proteinExistence type="predicted"/>
<protein>
    <submittedName>
        <fullName evidence="11">Sulfate ABC transporter permease subunit CysW</fullName>
    </submittedName>
</protein>
<dbReference type="Pfam" id="PF00528">
    <property type="entry name" value="BPD_transp_1"/>
    <property type="match status" value="1"/>
</dbReference>
<dbReference type="InterPro" id="IPR000515">
    <property type="entry name" value="MetI-like"/>
</dbReference>
<keyword evidence="4 9" id="KW-0812">Transmembrane</keyword>
<dbReference type="EMBL" id="SRJD01000002">
    <property type="protein sequence ID" value="TGA99784.1"/>
    <property type="molecule type" value="Genomic_DNA"/>
</dbReference>
<evidence type="ECO:0000256" key="6">
    <source>
        <dbReference type="ARBA" id="ARBA00023032"/>
    </source>
</evidence>
<evidence type="ECO:0000256" key="7">
    <source>
        <dbReference type="ARBA" id="ARBA00023136"/>
    </source>
</evidence>
<keyword evidence="5 9" id="KW-1133">Transmembrane helix</keyword>
<keyword evidence="12" id="KW-1185">Reference proteome</keyword>
<feature type="transmembrane region" description="Helical" evidence="9">
    <location>
        <begin position="152"/>
        <end position="173"/>
    </location>
</feature>
<comment type="subunit">
    <text evidence="2">The complex is composed of two ATP-binding proteins (CysA), two transmembrane proteins (CysT and CysW) and a solute-binding protein (CysP).</text>
</comment>
<evidence type="ECO:0000256" key="5">
    <source>
        <dbReference type="ARBA" id="ARBA00022989"/>
    </source>
</evidence>
<evidence type="ECO:0000256" key="4">
    <source>
        <dbReference type="ARBA" id="ARBA00022692"/>
    </source>
</evidence>
<keyword evidence="7 9" id="KW-0472">Membrane</keyword>
<dbReference type="PANTHER" id="PTHR30406">
    <property type="entry name" value="SULFATE TRANSPORT SYSTEM PERMEASE PROTEIN"/>
    <property type="match status" value="1"/>
</dbReference>
<evidence type="ECO:0000313" key="12">
    <source>
        <dbReference type="Proteomes" id="UP000298347"/>
    </source>
</evidence>
<dbReference type="GO" id="GO:0005886">
    <property type="term" value="C:plasma membrane"/>
    <property type="evidence" value="ECO:0007669"/>
    <property type="project" value="InterPro"/>
</dbReference>
<keyword evidence="3" id="KW-0813">Transport</keyword>
<gene>
    <name evidence="11" type="primary">cysW</name>
    <name evidence="11" type="ORF">E4665_02195</name>
</gene>
<dbReference type="InterPro" id="IPR005667">
    <property type="entry name" value="Sulph_transpt2"/>
</dbReference>
<comment type="caution">
    <text evidence="11">The sequence shown here is derived from an EMBL/GenBank/DDBJ whole genome shotgun (WGS) entry which is preliminary data.</text>
</comment>
<dbReference type="InterPro" id="IPR011866">
    <property type="entry name" value="CysW_permease"/>
</dbReference>
<dbReference type="OrthoDB" id="9774448at2"/>